<reference evidence="3" key="1">
    <citation type="submission" date="2011-05" db="EMBL/GenBank/DDBJ databases">
        <title>Insights into the evolution of the great apes provided by the gorilla genome.</title>
        <authorList>
            <person name="Scally A."/>
        </authorList>
    </citation>
    <scope>NUCLEOTIDE SEQUENCE [LARGE SCALE GENOMIC DNA]</scope>
</reference>
<dbReference type="AlphaFoldDB" id="A0A2I2YGV3"/>
<dbReference type="InParanoid" id="A0A2I2YGV3"/>
<evidence type="ECO:0000313" key="2">
    <source>
        <dbReference type="Ensembl" id="ENSGGOP00000034155.1"/>
    </source>
</evidence>
<reference evidence="2 3" key="2">
    <citation type="journal article" date="2012" name="Nature">
        <title>Insights into hominid evolution from the gorilla genome sequence.</title>
        <authorList>
            <person name="Scally A."/>
            <person name="Dutheil J.Y."/>
            <person name="Hillier L.W."/>
            <person name="Jordan G.E."/>
            <person name="Goodhead I."/>
            <person name="Herrero J."/>
            <person name="Hobolth A."/>
            <person name="Lappalainen T."/>
            <person name="Mailund T."/>
            <person name="Marques-Bonet T."/>
            <person name="McCarthy S."/>
            <person name="Montgomery S.H."/>
            <person name="Schwalie P.C."/>
            <person name="Tang Y.A."/>
            <person name="Ward M.C."/>
            <person name="Xue Y."/>
            <person name="Yngvadottir B."/>
            <person name="Alkan C."/>
            <person name="Andersen L.N."/>
            <person name="Ayub Q."/>
            <person name="Ball E.V."/>
            <person name="Beal K."/>
            <person name="Bradley B.J."/>
            <person name="Chen Y."/>
            <person name="Clee C.M."/>
            <person name="Fitzgerald S."/>
            <person name="Graves T.A."/>
            <person name="Gu Y."/>
            <person name="Heath P."/>
            <person name="Heger A."/>
            <person name="Karakoc E."/>
            <person name="Kolb-Kokocinski A."/>
            <person name="Laird G.K."/>
            <person name="Lunter G."/>
            <person name="Meader S."/>
            <person name="Mort M."/>
            <person name="Mullikin J.C."/>
            <person name="Munch K."/>
            <person name="O'Connor T.D."/>
            <person name="Phillips A.D."/>
            <person name="Prado-Martinez J."/>
            <person name="Rogers A.S."/>
            <person name="Sajjadian S."/>
            <person name="Schmidt D."/>
            <person name="Shaw K."/>
            <person name="Simpson J.T."/>
            <person name="Stenson P.D."/>
            <person name="Turner D.J."/>
            <person name="Vigilant L."/>
            <person name="Vilella A.J."/>
            <person name="Whitener W."/>
            <person name="Zhu B."/>
            <person name="Cooper D.N."/>
            <person name="de Jong P."/>
            <person name="Dermitzakis E.T."/>
            <person name="Eichler E.E."/>
            <person name="Flicek P."/>
            <person name="Goldman N."/>
            <person name="Mundy N.I."/>
            <person name="Ning Z."/>
            <person name="Odom D.T."/>
            <person name="Ponting C.P."/>
            <person name="Quail M.A."/>
            <person name="Ryder O.A."/>
            <person name="Searle S.M."/>
            <person name="Warren W.C."/>
            <person name="Wilson R.K."/>
            <person name="Schierup M.H."/>
            <person name="Rogers J."/>
            <person name="Tyler-Smith C."/>
            <person name="Durbin R."/>
        </authorList>
    </citation>
    <scope>NUCLEOTIDE SEQUENCE [LARGE SCALE GENOMIC DNA]</scope>
</reference>
<dbReference type="OMA" id="HADGHEQ"/>
<keyword evidence="3" id="KW-1185">Reference proteome</keyword>
<feature type="compositionally biased region" description="Acidic residues" evidence="1">
    <location>
        <begin position="71"/>
        <end position="88"/>
    </location>
</feature>
<reference evidence="2" key="3">
    <citation type="submission" date="2025-08" db="UniProtKB">
        <authorList>
            <consortium name="Ensembl"/>
        </authorList>
    </citation>
    <scope>IDENTIFICATION</scope>
</reference>
<accession>A0A2I2YGV3</accession>
<feature type="region of interest" description="Disordered" evidence="1">
    <location>
        <begin position="1"/>
        <end position="97"/>
    </location>
</feature>
<proteinExistence type="predicted"/>
<dbReference type="Proteomes" id="UP000001519">
    <property type="component" value="Chromosome 14"/>
</dbReference>
<dbReference type="GeneTree" id="ENSGT00910000147588"/>
<dbReference type="Bgee" id="ENSGGOG00000041953">
    <property type="expression patterns" value="Expressed in liver and 2 other cell types or tissues"/>
</dbReference>
<sequence>MGEEQDAGSDVQIWDGLDGSQQECGDAQEAPHNPDEHAGDPGLPPPLLPPAGHRVHQHAVAVLADGHHQEDADEQIGLDDPVDDTAEEGSERPVKLVPDILCPEGQAQDKQQIRGCQVGQVDFCHVQLPPGQEEDQQDKKVP</sequence>
<dbReference type="EMBL" id="CABD030093954">
    <property type="status" value="NOT_ANNOTATED_CDS"/>
    <property type="molecule type" value="Genomic_DNA"/>
</dbReference>
<name>A0A2I2YGV3_GORGO</name>
<dbReference type="Ensembl" id="ENSGGOT00000044210.1">
    <property type="protein sequence ID" value="ENSGGOP00000034155.1"/>
    <property type="gene ID" value="ENSGGOG00000041953.1"/>
</dbReference>
<reference evidence="2" key="4">
    <citation type="submission" date="2025-09" db="UniProtKB">
        <authorList>
            <consortium name="Ensembl"/>
        </authorList>
    </citation>
    <scope>IDENTIFICATION</scope>
</reference>
<protein>
    <submittedName>
        <fullName evidence="2">Uncharacterized protein</fullName>
    </submittedName>
</protein>
<organism evidence="2 3">
    <name type="scientific">Gorilla gorilla gorilla</name>
    <name type="common">Western lowland gorilla</name>
    <dbReference type="NCBI Taxonomy" id="9595"/>
    <lineage>
        <taxon>Eukaryota</taxon>
        <taxon>Metazoa</taxon>
        <taxon>Chordata</taxon>
        <taxon>Craniata</taxon>
        <taxon>Vertebrata</taxon>
        <taxon>Euteleostomi</taxon>
        <taxon>Mammalia</taxon>
        <taxon>Eutheria</taxon>
        <taxon>Euarchontoglires</taxon>
        <taxon>Primates</taxon>
        <taxon>Haplorrhini</taxon>
        <taxon>Catarrhini</taxon>
        <taxon>Hominidae</taxon>
        <taxon>Gorilla</taxon>
    </lineage>
</organism>
<evidence type="ECO:0000313" key="3">
    <source>
        <dbReference type="Proteomes" id="UP000001519"/>
    </source>
</evidence>
<evidence type="ECO:0000256" key="1">
    <source>
        <dbReference type="SAM" id="MobiDB-lite"/>
    </source>
</evidence>